<keyword evidence="1" id="KW-0808">Transferase</keyword>
<dbReference type="Proteomes" id="UP000785679">
    <property type="component" value="Unassembled WGS sequence"/>
</dbReference>
<sequence length="1442" mass="164504">MRKFDGEKQQKKEQKLLFDADQEGYPQLGNFDAISDGSQDYGPGHRGGRGGRGRGRGGAVQAAEEQGRGKVLCKFDLTCHRADCIFQHTTADKKSPAAQNGAGQFDAASAHSKQHSQKSENLQSKSQLSNIQKTQCKYNLNCKRTNCFHFHDTPNGKSPASQIPQIVPGMVNPIPPQSQQPQYNAPVSQPGYTPYPTGYALINPNPPIKSHQPPYQPHHQATYNPHGTPMPIHPMQHPMVNLPGMPTIPQQLPMHHLRETCHFQQDYDVRSKLEHLRSTNSQFISSIKYENADIIVEIVKHQGWEQLRDYIDQEVVVKCESVPVPFGLSFEKVKEIVQQFKQQNAAIFNGDKTLDITVIPQSPSNLITANVNGLNKKYPLIQQQAMRLAEFFQAFRSKVEIEQAPFRFQQALGLKRTLDALALQKRETIKSIEYNGDEIIISYKESDCLEEVKQQLKNELPYDQKYFITQSDESQGSSIKDMLTEFERKNKDFFKECNISLVLQEINDQMKVSIVGPLKKSKDIIHAKNLLKTFHSSQITTRQILFSPNQGKDIRGCDEDDEEKKGGAGDMDAQSQSSDQSCYSGRRVVRSLKDSYYIYQYLNSKNLNLIQLLLDDQEIKRESAQIAFNNNKFEISLTATLSIFAKVYKMLMEIINEIKIVELKVNSPMILGIHRLPKTNSFLREKYEQKYSVLIYDDIIIEKRRKYDGDKSSQGGGDRGRGRGRGRGGAQESNHLESDYYIKSKCPERPQRDQPSVPIPYTLVIIGGTYQDAVYASDKIKEDIGKYVVHQEAIPFKFIANEQLDAFKEGKAQIQKQTNVYIRYQKQGTTFQGKQASIQDAKQQFLELLQDLTNPPQAAEDFISLKSNPLAICVNLIRHELEAEANKFGVTARVEGLRVNFKGPAKTMQVAKVGLQRFVDAIEAGMMIHHIEQRNFCEILKAMQQEEAFKKTYRIAVTRLDNQLSEEFKEEEEAPVFHKQTSRIVLSPQWSYKVYATNPMTGQKDHNYNQRHDKVNDFFYFDPDQNWQIERHYQDCCSGLKLFNSKHQIIGDQNGAQNRFIYEVWGPSNDPRKWFEQNVTLRGVARPLNRVMVNKEEKVIVEEKAKSSELSAKYGVQGGQMMLIGGAGVASVNPVQKENSGYLIQGFREEVQKLIQEITDRATDPQRQFSFLDVPHTVNYTDSLHQVILQLLREKFSRPGEIADIKKIENGPTQDVKLKIIGFKHKDIKTQVKSILDKAVSFPPEWERVEQLITCQQQFIIAKLPFGSPEFTKVQLKFNLTMPSSQIQRIERIQNRKLWKVFQNELDDVTLKNNNQNAQLLDLFHGTSGTPPNSIYESEEGFNIVYSNDGMWGRANYFAVNSEYSNAYAFRVPGLQTRQMFMASVIVGKYAKLNPDRTLKEPPVNASTGKRYDSVQGNTGGSDVYMVYSNKKAYPSYLITYK</sequence>
<feature type="region of interest" description="Disordered" evidence="2">
    <location>
        <begin position="1"/>
        <end position="63"/>
    </location>
</feature>
<dbReference type="SUPFAM" id="SSF56399">
    <property type="entry name" value="ADP-ribosylation"/>
    <property type="match status" value="1"/>
</dbReference>
<reference evidence="4" key="1">
    <citation type="submission" date="2019-06" db="EMBL/GenBank/DDBJ databases">
        <authorList>
            <person name="Zheng W."/>
        </authorList>
    </citation>
    <scope>NUCLEOTIDE SEQUENCE</scope>
    <source>
        <strain evidence="4">QDHG01</strain>
    </source>
</reference>
<dbReference type="PROSITE" id="PS51059">
    <property type="entry name" value="PARP_CATALYTIC"/>
    <property type="match status" value="1"/>
</dbReference>
<feature type="compositionally biased region" description="Low complexity" evidence="2">
    <location>
        <begin position="570"/>
        <end position="581"/>
    </location>
</feature>
<feature type="compositionally biased region" description="Basic and acidic residues" evidence="2">
    <location>
        <begin position="1"/>
        <end position="18"/>
    </location>
</feature>
<gene>
    <name evidence="4" type="ORF">FGO68_gene9886</name>
</gene>
<dbReference type="PANTHER" id="PTHR45740:SF2">
    <property type="entry name" value="POLY [ADP-RIBOSE] POLYMERASE"/>
    <property type="match status" value="1"/>
</dbReference>
<comment type="caution">
    <text evidence="4">The sequence shown here is derived from an EMBL/GenBank/DDBJ whole genome shotgun (WGS) entry which is preliminary data.</text>
</comment>
<accession>A0A8J8P3K9</accession>
<keyword evidence="5" id="KW-1185">Reference proteome</keyword>
<evidence type="ECO:0000313" key="4">
    <source>
        <dbReference type="EMBL" id="TNV86648.1"/>
    </source>
</evidence>
<feature type="compositionally biased region" description="Basic and acidic residues" evidence="2">
    <location>
        <begin position="552"/>
        <end position="567"/>
    </location>
</feature>
<evidence type="ECO:0000259" key="3">
    <source>
        <dbReference type="PROSITE" id="PS51059"/>
    </source>
</evidence>
<dbReference type="GO" id="GO:0003950">
    <property type="term" value="F:NAD+ poly-ADP-ribosyltransferase activity"/>
    <property type="evidence" value="ECO:0007669"/>
    <property type="project" value="UniProtKB-UniRule"/>
</dbReference>
<evidence type="ECO:0000256" key="1">
    <source>
        <dbReference type="RuleBase" id="RU362114"/>
    </source>
</evidence>
<organism evidence="4 5">
    <name type="scientific">Halteria grandinella</name>
    <dbReference type="NCBI Taxonomy" id="5974"/>
    <lineage>
        <taxon>Eukaryota</taxon>
        <taxon>Sar</taxon>
        <taxon>Alveolata</taxon>
        <taxon>Ciliophora</taxon>
        <taxon>Intramacronucleata</taxon>
        <taxon>Spirotrichea</taxon>
        <taxon>Stichotrichia</taxon>
        <taxon>Sporadotrichida</taxon>
        <taxon>Halteriidae</taxon>
        <taxon>Halteria</taxon>
    </lineage>
</organism>
<dbReference type="Pfam" id="PF00644">
    <property type="entry name" value="PARP"/>
    <property type="match status" value="1"/>
</dbReference>
<feature type="region of interest" description="Disordered" evidence="2">
    <location>
        <begin position="707"/>
        <end position="733"/>
    </location>
</feature>
<dbReference type="GO" id="GO:0005634">
    <property type="term" value="C:nucleus"/>
    <property type="evidence" value="ECO:0007669"/>
    <property type="project" value="TreeGrafter"/>
</dbReference>
<feature type="domain" description="PARP catalytic" evidence="3">
    <location>
        <begin position="1243"/>
        <end position="1442"/>
    </location>
</feature>
<evidence type="ECO:0000313" key="5">
    <source>
        <dbReference type="Proteomes" id="UP000785679"/>
    </source>
</evidence>
<keyword evidence="1" id="KW-0328">Glycosyltransferase</keyword>
<dbReference type="Gene3D" id="3.90.228.10">
    <property type="match status" value="1"/>
</dbReference>
<evidence type="ECO:0000256" key="2">
    <source>
        <dbReference type="SAM" id="MobiDB-lite"/>
    </source>
</evidence>
<feature type="compositionally biased region" description="Polar residues" evidence="2">
    <location>
        <begin position="119"/>
        <end position="129"/>
    </location>
</feature>
<name>A0A8J8P3K9_HALGN</name>
<proteinExistence type="predicted"/>
<protein>
    <recommendedName>
        <fullName evidence="1">Poly [ADP-ribose] polymerase</fullName>
        <shortName evidence="1">PARP</shortName>
        <ecNumber evidence="1">2.4.2.-</ecNumber>
    </recommendedName>
</protein>
<dbReference type="GO" id="GO:1990404">
    <property type="term" value="F:NAD+-protein mono-ADP-ribosyltransferase activity"/>
    <property type="evidence" value="ECO:0007669"/>
    <property type="project" value="TreeGrafter"/>
</dbReference>
<dbReference type="InterPro" id="IPR051712">
    <property type="entry name" value="ARTD-AVP"/>
</dbReference>
<keyword evidence="1" id="KW-0520">NAD</keyword>
<dbReference type="EC" id="2.4.2.-" evidence="1"/>
<dbReference type="OrthoDB" id="302958at2759"/>
<feature type="region of interest" description="Disordered" evidence="2">
    <location>
        <begin position="550"/>
        <end position="582"/>
    </location>
</feature>
<dbReference type="InterPro" id="IPR012317">
    <property type="entry name" value="Poly(ADP-ribose)pol_cat_dom"/>
</dbReference>
<dbReference type="PANTHER" id="PTHR45740">
    <property type="entry name" value="POLY [ADP-RIBOSE] POLYMERASE"/>
    <property type="match status" value="1"/>
</dbReference>
<dbReference type="EMBL" id="RRYP01000928">
    <property type="protein sequence ID" value="TNV86648.1"/>
    <property type="molecule type" value="Genomic_DNA"/>
</dbReference>
<feature type="compositionally biased region" description="Basic residues" evidence="2">
    <location>
        <begin position="46"/>
        <end position="55"/>
    </location>
</feature>
<feature type="region of interest" description="Disordered" evidence="2">
    <location>
        <begin position="91"/>
        <end position="129"/>
    </location>
</feature>